<dbReference type="KEGG" id="vg:30855516"/>
<organism evidence="1 2">
    <name type="scientific">Hubei qinvirus-like virus 1</name>
    <dbReference type="NCBI Taxonomy" id="1938657"/>
    <lineage>
        <taxon>Viruses</taxon>
        <taxon>Riboviria</taxon>
        <taxon>Orthornavirae</taxon>
        <taxon>Negarnaviricota</taxon>
        <taxon>Haploviricotina</taxon>
        <taxon>Chunqiuviricetes</taxon>
        <taxon>Muvirales</taxon>
        <taxon>Qinviridae</taxon>
        <taxon>Yingvirus</taxon>
        <taxon>Yingvirus hubeiense</taxon>
    </lineage>
</organism>
<dbReference type="EMBL" id="KX883993">
    <property type="protein sequence ID" value="APG78070.1"/>
    <property type="molecule type" value="Genomic_RNA"/>
</dbReference>
<accession>A0A1L3KKX9</accession>
<dbReference type="OrthoDB" id="24634at10239"/>
<protein>
    <submittedName>
        <fullName evidence="1">Uncharacterized protein</fullName>
    </submittedName>
</protein>
<dbReference type="RefSeq" id="YP_009337848.1">
    <property type="nucleotide sequence ID" value="NC_033283.1"/>
</dbReference>
<evidence type="ECO:0000313" key="2">
    <source>
        <dbReference type="Proteomes" id="UP000217796"/>
    </source>
</evidence>
<keyword evidence="2" id="KW-1185">Reference proteome</keyword>
<reference evidence="1 2" key="1">
    <citation type="journal article" date="2016" name="Nature">
        <title>Redefining the invertebrate RNA virosphere.</title>
        <authorList>
            <person name="Shi M."/>
            <person name="Lin X.D."/>
            <person name="Tian J.H."/>
            <person name="Chen L.J."/>
            <person name="Chen X."/>
            <person name="Li C.X."/>
            <person name="Qin X.C."/>
            <person name="Li J."/>
            <person name="Cao J.P."/>
            <person name="Eden J.S."/>
            <person name="Buchmann J."/>
            <person name="Wang W."/>
            <person name="Xu J."/>
            <person name="Holmes E.C."/>
            <person name="Zhang Y.Z."/>
        </authorList>
    </citation>
    <scope>NUCLEOTIDE SEQUENCE [LARGE SCALE GENOMIC DNA]</scope>
    <source>
        <strain evidence="1 2">SCM49583</strain>
    </source>
</reference>
<dbReference type="GeneID" id="30855516"/>
<proteinExistence type="predicted"/>
<evidence type="ECO:0000313" key="1">
    <source>
        <dbReference type="EMBL" id="APG78070.1"/>
    </source>
</evidence>
<sequence>MAATWHLPNVNGAFEVGLVATSDSALSDDFKLRVGSEGVRSSNERMTNMLQSAAQIAGKIAPGSNIVRQLMVSAAYACATAALLRKSADGRADGDWVELNFQAGENEPPNPAEGITADMTKQMATVIIATKVQWWSTNHHTTQGQGPIPGYVGKVVQTIPAVRDLGNEVQCRVVHTVGHWASTRYILSACGVKNIAPTNPLPYLSDTVLAAGKDIELRISSMPAGTHRHAVGRAAWTRLRNSDLVAYVGDTGSFLSLLQRSALVDVDPAGHHIGARYLTGREPPKFSDSDAEDCLGRLGSYVLNVLGRSTLAKSPHFARARIQGYPDYSDAFEQTCARFVQSAAVIQQGQFPFEKLTAEQIRVKVAEARALGEDPN</sequence>
<dbReference type="Proteomes" id="UP000217796">
    <property type="component" value="Genome"/>
</dbReference>
<name>A0A1L3KKX9_9VIRU</name>